<dbReference type="PROSITE" id="PS00098">
    <property type="entry name" value="THIOLASE_1"/>
    <property type="match status" value="1"/>
</dbReference>
<dbReference type="PANTHER" id="PTHR18919">
    <property type="entry name" value="ACETYL-COA C-ACYLTRANSFERASE"/>
    <property type="match status" value="1"/>
</dbReference>
<feature type="domain" description="Thiolase C-terminal" evidence="5">
    <location>
        <begin position="272"/>
        <end position="391"/>
    </location>
</feature>
<dbReference type="Gene3D" id="3.40.47.10">
    <property type="match status" value="2"/>
</dbReference>
<gene>
    <name evidence="6" type="ORF">UFOPK2766_01778</name>
</gene>
<dbReference type="PIRSF" id="PIRSF000429">
    <property type="entry name" value="Ac-CoA_Ac_transf"/>
    <property type="match status" value="1"/>
</dbReference>
<evidence type="ECO:0000313" key="6">
    <source>
        <dbReference type="EMBL" id="CAB4753264.1"/>
    </source>
</evidence>
<dbReference type="EMBL" id="CAEZYU010000095">
    <property type="protein sequence ID" value="CAB4753264.1"/>
    <property type="molecule type" value="Genomic_DNA"/>
</dbReference>
<dbReference type="SUPFAM" id="SSF53901">
    <property type="entry name" value="Thiolase-like"/>
    <property type="match status" value="2"/>
</dbReference>
<dbReference type="PROSITE" id="PS00099">
    <property type="entry name" value="THIOLASE_3"/>
    <property type="match status" value="1"/>
</dbReference>
<dbReference type="PROSITE" id="PS00737">
    <property type="entry name" value="THIOLASE_2"/>
    <property type="match status" value="1"/>
</dbReference>
<dbReference type="InterPro" id="IPR020616">
    <property type="entry name" value="Thiolase_N"/>
</dbReference>
<dbReference type="CDD" id="cd00751">
    <property type="entry name" value="thiolase"/>
    <property type="match status" value="1"/>
</dbReference>
<dbReference type="PANTHER" id="PTHR18919:SF107">
    <property type="entry name" value="ACETYL-COA ACETYLTRANSFERASE, CYTOSOLIC"/>
    <property type="match status" value="1"/>
</dbReference>
<evidence type="ECO:0000256" key="1">
    <source>
        <dbReference type="ARBA" id="ARBA00010982"/>
    </source>
</evidence>
<reference evidence="6" key="1">
    <citation type="submission" date="2020-05" db="EMBL/GenBank/DDBJ databases">
        <authorList>
            <person name="Chiriac C."/>
            <person name="Salcher M."/>
            <person name="Ghai R."/>
            <person name="Kavagutti S V."/>
        </authorList>
    </citation>
    <scope>NUCLEOTIDE SEQUENCE</scope>
</reference>
<comment type="similarity">
    <text evidence="1">Belongs to the thiolase-like superfamily. Thiolase family.</text>
</comment>
<evidence type="ECO:0000259" key="5">
    <source>
        <dbReference type="Pfam" id="PF02803"/>
    </source>
</evidence>
<protein>
    <submittedName>
        <fullName evidence="6">Unannotated protein</fullName>
    </submittedName>
</protein>
<dbReference type="InterPro" id="IPR020615">
    <property type="entry name" value="Thiolase_acyl_enz_int_AS"/>
</dbReference>
<evidence type="ECO:0000259" key="4">
    <source>
        <dbReference type="Pfam" id="PF00108"/>
    </source>
</evidence>
<dbReference type="InterPro" id="IPR020613">
    <property type="entry name" value="Thiolase_CS"/>
</dbReference>
<keyword evidence="2" id="KW-0808">Transferase</keyword>
<keyword evidence="3" id="KW-0012">Acyltransferase</keyword>
<dbReference type="NCBIfam" id="TIGR01930">
    <property type="entry name" value="AcCoA-C-Actrans"/>
    <property type="match status" value="1"/>
</dbReference>
<sequence length="393" mass="39878">MPGSIIMSGARTPIGKLSGALAGFSGTDLGAIAIKEALVRAGVDPEQVDYVFMGQVLLAGAGQMTARQASTKAGIPLSVPSTTINKVCLSGINSIMMADLLIQSGQADIVVAGGMESMTNAPYLLPGARAGMRLGDGKVIDSMMHDGLFCAIDQIAMGGGTEKYAATAGLSRESQDALSANSHERAAQAQKNGLFDNEIVNVEIPQRKGDPILFTLDEGVRAETTLDSLSKLRPAFDKAGNITAGNASQISDGGAAVIVVSQAMAERLGGNPLGEIVSYGQVAGPDASLLTQPSRAILQALERAGKSVSDVDLFELNEAFAAVGVASMADLGVTDEIVNVNGGAIALGHPIGMSGTRITMTILNELARRGGGLGAAALCGGGGQGDALLVKTV</sequence>
<dbReference type="Pfam" id="PF02803">
    <property type="entry name" value="Thiolase_C"/>
    <property type="match status" value="1"/>
</dbReference>
<organism evidence="6">
    <name type="scientific">freshwater metagenome</name>
    <dbReference type="NCBI Taxonomy" id="449393"/>
    <lineage>
        <taxon>unclassified sequences</taxon>
        <taxon>metagenomes</taxon>
        <taxon>ecological metagenomes</taxon>
    </lineage>
</organism>
<dbReference type="GO" id="GO:0003988">
    <property type="term" value="F:acetyl-CoA C-acyltransferase activity"/>
    <property type="evidence" value="ECO:0007669"/>
    <property type="project" value="UniProtKB-ARBA"/>
</dbReference>
<dbReference type="InterPro" id="IPR020617">
    <property type="entry name" value="Thiolase_C"/>
</dbReference>
<dbReference type="InterPro" id="IPR002155">
    <property type="entry name" value="Thiolase"/>
</dbReference>
<accession>A0A6J6U2E9</accession>
<dbReference type="InterPro" id="IPR020610">
    <property type="entry name" value="Thiolase_AS"/>
</dbReference>
<name>A0A6J6U2E9_9ZZZZ</name>
<evidence type="ECO:0000256" key="2">
    <source>
        <dbReference type="ARBA" id="ARBA00022679"/>
    </source>
</evidence>
<dbReference type="AlphaFoldDB" id="A0A6J6U2E9"/>
<dbReference type="Pfam" id="PF00108">
    <property type="entry name" value="Thiolase_N"/>
    <property type="match status" value="1"/>
</dbReference>
<evidence type="ECO:0000256" key="3">
    <source>
        <dbReference type="ARBA" id="ARBA00023315"/>
    </source>
</evidence>
<dbReference type="InterPro" id="IPR016039">
    <property type="entry name" value="Thiolase-like"/>
</dbReference>
<feature type="domain" description="Thiolase N-terminal" evidence="4">
    <location>
        <begin position="5"/>
        <end position="262"/>
    </location>
</feature>
<proteinExistence type="inferred from homology"/>